<name>A0ABM5SUX5_9BURK</name>
<dbReference type="InterPro" id="IPR047142">
    <property type="entry name" value="OryJ/VirC-like"/>
</dbReference>
<evidence type="ECO:0000259" key="1">
    <source>
        <dbReference type="Pfam" id="PF07883"/>
    </source>
</evidence>
<dbReference type="PANTHER" id="PTHR36156:SF2">
    <property type="entry name" value="CUPIN TYPE-2 DOMAIN-CONTAINING PROTEIN"/>
    <property type="match status" value="1"/>
</dbReference>
<accession>A0ABM5SUX5</accession>
<evidence type="ECO:0000313" key="3">
    <source>
        <dbReference type="Proteomes" id="UP000035085"/>
    </source>
</evidence>
<dbReference type="EMBL" id="CP010897">
    <property type="protein sequence ID" value="AJP56273.1"/>
    <property type="molecule type" value="Genomic_DNA"/>
</dbReference>
<dbReference type="Pfam" id="PF07883">
    <property type="entry name" value="Cupin_2"/>
    <property type="match status" value="1"/>
</dbReference>
<reference evidence="3" key="1">
    <citation type="submission" date="2015-02" db="EMBL/GenBank/DDBJ databases">
        <title>Complete Genome Sequencing of Pandoraea vervacti NS15 sp. nov.</title>
        <authorList>
            <person name="Chan K.-G."/>
        </authorList>
    </citation>
    <scope>NUCLEOTIDE SEQUENCE [LARGE SCALE GENOMIC DNA]</scope>
    <source>
        <strain evidence="3">NS15</strain>
    </source>
</reference>
<dbReference type="SUPFAM" id="SSF51182">
    <property type="entry name" value="RmlC-like cupins"/>
    <property type="match status" value="1"/>
</dbReference>
<protein>
    <recommendedName>
        <fullName evidence="1">Cupin type-2 domain-containing protein</fullName>
    </recommendedName>
</protein>
<gene>
    <name evidence="2" type="ORF">UC34_03190</name>
</gene>
<dbReference type="InterPro" id="IPR011051">
    <property type="entry name" value="RmlC_Cupin_sf"/>
</dbReference>
<organism evidence="2 3">
    <name type="scientific">Pandoraea vervacti</name>
    <dbReference type="NCBI Taxonomy" id="656178"/>
    <lineage>
        <taxon>Bacteria</taxon>
        <taxon>Pseudomonadati</taxon>
        <taxon>Pseudomonadota</taxon>
        <taxon>Betaproteobacteria</taxon>
        <taxon>Burkholderiales</taxon>
        <taxon>Burkholderiaceae</taxon>
        <taxon>Pandoraea</taxon>
    </lineage>
</organism>
<dbReference type="InterPro" id="IPR014710">
    <property type="entry name" value="RmlC-like_jellyroll"/>
</dbReference>
<dbReference type="Proteomes" id="UP000035085">
    <property type="component" value="Chromosome"/>
</dbReference>
<dbReference type="CDD" id="cd02231">
    <property type="entry name" value="cupin_BLL6423-like"/>
    <property type="match status" value="1"/>
</dbReference>
<sequence length="176" mass="19093">MSSKIRRVVSGHDARGRSTVLFDGYATTVKEMESMPGLLLTDLWETDTSPVDNSADVDAAARPVRLEPPANGSIFRMVEFPPDSAWRGNSDAEKAFLSIGAPSAHQRASGDPMMHKTDTIDYLVVVKGEIYAILDTGEVLLKPGDVFVQRGTVHSWSVRGNEPCLLAAILIDARPV</sequence>
<dbReference type="RefSeq" id="WP_044453889.1">
    <property type="nucleotide sequence ID" value="NZ_CP010897.2"/>
</dbReference>
<proteinExistence type="predicted"/>
<dbReference type="Gene3D" id="2.60.120.10">
    <property type="entry name" value="Jelly Rolls"/>
    <property type="match status" value="1"/>
</dbReference>
<feature type="domain" description="Cupin type-2" evidence="1">
    <location>
        <begin position="109"/>
        <end position="167"/>
    </location>
</feature>
<keyword evidence="3" id="KW-1185">Reference proteome</keyword>
<dbReference type="PANTHER" id="PTHR36156">
    <property type="entry name" value="SLR2101 PROTEIN"/>
    <property type="match status" value="1"/>
</dbReference>
<dbReference type="InterPro" id="IPR013096">
    <property type="entry name" value="Cupin_2"/>
</dbReference>
<evidence type="ECO:0000313" key="2">
    <source>
        <dbReference type="EMBL" id="AJP56273.1"/>
    </source>
</evidence>